<keyword evidence="2" id="KW-1185">Reference proteome</keyword>
<reference evidence="2" key="1">
    <citation type="submission" date="2017-02" db="EMBL/GenBank/DDBJ databases">
        <title>Comparative genomics and description of representatives of a novel lineage of planctomycetes thriving in anoxic sediments.</title>
        <authorList>
            <person name="Spring S."/>
            <person name="Bunk B."/>
            <person name="Sproer C."/>
        </authorList>
    </citation>
    <scope>NUCLEOTIDE SEQUENCE [LARGE SCALE GENOMIC DNA]</scope>
    <source>
        <strain evidence="2">SM-Chi-D1</strain>
    </source>
</reference>
<accession>A0A1Q2MI93</accession>
<evidence type="ECO:0000313" key="1">
    <source>
        <dbReference type="EMBL" id="AQQ72400.1"/>
    </source>
</evidence>
<name>A0A1Q2MI93_9BACT</name>
<dbReference type="EMBL" id="CP019646">
    <property type="protein sequence ID" value="AQQ72400.1"/>
    <property type="molecule type" value="Genomic_DNA"/>
</dbReference>
<evidence type="ECO:0000313" key="2">
    <source>
        <dbReference type="Proteomes" id="UP000188181"/>
    </source>
</evidence>
<evidence type="ECO:0008006" key="3">
    <source>
        <dbReference type="Google" id="ProtNLM"/>
    </source>
</evidence>
<gene>
    <name evidence="1" type="ORF">SMSP2_02784</name>
</gene>
<protein>
    <recommendedName>
        <fullName evidence="3">PEP-CTERM protein-sorting domain-containing protein</fullName>
    </recommendedName>
</protein>
<proteinExistence type="predicted"/>
<sequence>MKYKETKFLLNFNKEREQTKMKMNVITICLAVATMLTGVCVAANTSIDFEGAAVGTNNAADQIGGRLTTWGNNPGGTYDANIADDPAAGSSGETMYLANQDDMLLYLGSLTNIQEIDWTTAATTATGTVNISYDIYAGNGYAYWNVQSSNLNSNDWSIEIEYGKDGTGNTNKSGIYYYIGDINNYTESENVVFNQWVTVEQVLNIDDGTYTMKLDDVEVLSLGSSDGFTYYDGLLGIDFYGYDADSDYYVDNIAFNLETTVPEPMTMAFLGLGGLMLRRKK</sequence>
<organism evidence="1 2">
    <name type="scientific">Limihaloglobus sulfuriphilus</name>
    <dbReference type="NCBI Taxonomy" id="1851148"/>
    <lineage>
        <taxon>Bacteria</taxon>
        <taxon>Pseudomonadati</taxon>
        <taxon>Planctomycetota</taxon>
        <taxon>Phycisphaerae</taxon>
        <taxon>Sedimentisphaerales</taxon>
        <taxon>Sedimentisphaeraceae</taxon>
        <taxon>Limihaloglobus</taxon>
    </lineage>
</organism>
<dbReference type="Proteomes" id="UP000188181">
    <property type="component" value="Chromosome"/>
</dbReference>
<dbReference type="AlphaFoldDB" id="A0A1Q2MI93"/>
<dbReference type="KEGG" id="pbas:SMSP2_02784"/>